<dbReference type="STRING" id="1116391.PM3016_1334"/>
<keyword evidence="3" id="KW-1185">Reference proteome</keyword>
<sequence length="86" mass="8978">MASPAGTNGRQLVIDAALGLTASPGRYEWQPVIEAAGGFDGQPGRNEWQPVIEAAGEISVQPGSFKASGVDTLSRAGPRQPYRQSP</sequence>
<proteinExistence type="predicted"/>
<dbReference type="AlphaFoldDB" id="H6NC69"/>
<protein>
    <submittedName>
        <fullName evidence="2">Uncharacterized protein</fullName>
    </submittedName>
</protein>
<dbReference type="Proteomes" id="UP000007523">
    <property type="component" value="Chromosome"/>
</dbReference>
<feature type="region of interest" description="Disordered" evidence="1">
    <location>
        <begin position="62"/>
        <end position="86"/>
    </location>
</feature>
<evidence type="ECO:0000313" key="2">
    <source>
        <dbReference type="EMBL" id="AFC28262.1"/>
    </source>
</evidence>
<reference evidence="2 3" key="1">
    <citation type="journal article" date="2012" name="J. Bacteriol.">
        <title>Complete Genome Sequence of Paenibacillus mucilaginosus 3016, a Bacterium Functional as Microbial Fertilizer.</title>
        <authorList>
            <person name="Ma M."/>
            <person name="Wang Z."/>
            <person name="Li L."/>
            <person name="Jiang X."/>
            <person name="Guan D."/>
            <person name="Cao F."/>
            <person name="Chen H."/>
            <person name="Wang X."/>
            <person name="Shen D."/>
            <person name="Du B."/>
            <person name="Li J."/>
        </authorList>
    </citation>
    <scope>NUCLEOTIDE SEQUENCE [LARGE SCALE GENOMIC DNA]</scope>
    <source>
        <strain evidence="2 3">3016</strain>
    </source>
</reference>
<evidence type="ECO:0000256" key="1">
    <source>
        <dbReference type="SAM" id="MobiDB-lite"/>
    </source>
</evidence>
<dbReference type="HOGENOM" id="CLU_2494952_0_0_9"/>
<name>H6NC69_9BACL</name>
<dbReference type="KEGG" id="pmq:PM3016_1334"/>
<dbReference type="EMBL" id="CP003235">
    <property type="protein sequence ID" value="AFC28262.1"/>
    <property type="molecule type" value="Genomic_DNA"/>
</dbReference>
<gene>
    <name evidence="2" type="ORF">PM3016_1334</name>
</gene>
<accession>H6NC69</accession>
<evidence type="ECO:0000313" key="3">
    <source>
        <dbReference type="Proteomes" id="UP000007523"/>
    </source>
</evidence>
<organism evidence="2 3">
    <name type="scientific">Paenibacillus mucilaginosus 3016</name>
    <dbReference type="NCBI Taxonomy" id="1116391"/>
    <lineage>
        <taxon>Bacteria</taxon>
        <taxon>Bacillati</taxon>
        <taxon>Bacillota</taxon>
        <taxon>Bacilli</taxon>
        <taxon>Bacillales</taxon>
        <taxon>Paenibacillaceae</taxon>
        <taxon>Paenibacillus</taxon>
    </lineage>
</organism>